<feature type="compositionally biased region" description="Acidic residues" evidence="2">
    <location>
        <begin position="1"/>
        <end position="10"/>
    </location>
</feature>
<evidence type="ECO:0000256" key="2">
    <source>
        <dbReference type="SAM" id="MobiDB-lite"/>
    </source>
</evidence>
<dbReference type="PANTHER" id="PTHR39160">
    <property type="entry name" value="CELL WALL-BINDING PROTEIN YOCH"/>
    <property type="match status" value="1"/>
</dbReference>
<reference evidence="4 5" key="1">
    <citation type="submission" date="2024-01" db="EMBL/GenBank/DDBJ databases">
        <title>Culturomics analysis of mouse respiratory tract.</title>
        <authorList>
            <person name="Phillips A.M."/>
            <person name="Collette N.M."/>
            <person name="Mageeney C.M."/>
            <person name="Sinha A."/>
            <person name="Hern K.E."/>
            <person name="Arkin A.P."/>
            <person name="Williams K.P."/>
            <person name="Branda S."/>
        </authorList>
    </citation>
    <scope>NUCLEOTIDE SEQUENCE [LARGE SCALE GENOMIC DNA]</scope>
    <source>
        <strain evidence="4 5">CP20</strain>
    </source>
</reference>
<dbReference type="Pfam" id="PF06725">
    <property type="entry name" value="3D"/>
    <property type="match status" value="1"/>
</dbReference>
<organism evidence="4 5">
    <name type="scientific">Shouchella rhizosphaerae</name>
    <dbReference type="NCBI Taxonomy" id="866786"/>
    <lineage>
        <taxon>Bacteria</taxon>
        <taxon>Bacillati</taxon>
        <taxon>Bacillota</taxon>
        <taxon>Bacilli</taxon>
        <taxon>Bacillales</taxon>
        <taxon>Bacillaceae</taxon>
        <taxon>Shouchella</taxon>
    </lineage>
</organism>
<feature type="region of interest" description="Disordered" evidence="2">
    <location>
        <begin position="1"/>
        <end position="65"/>
    </location>
</feature>
<dbReference type="InterPro" id="IPR036908">
    <property type="entry name" value="RlpA-like_sf"/>
</dbReference>
<feature type="domain" description="3D" evidence="3">
    <location>
        <begin position="109"/>
        <end position="173"/>
    </location>
</feature>
<keyword evidence="5" id="KW-1185">Reference proteome</keyword>
<evidence type="ECO:0000313" key="5">
    <source>
        <dbReference type="Proteomes" id="UP001341136"/>
    </source>
</evidence>
<name>A0ABZ2D0Q3_9BACI</name>
<dbReference type="Proteomes" id="UP001341136">
    <property type="component" value="Chromosome"/>
</dbReference>
<protein>
    <submittedName>
        <fullName evidence="4">3D domain-containing protein</fullName>
    </submittedName>
</protein>
<dbReference type="CDD" id="cd14667">
    <property type="entry name" value="3D_containing_proteins"/>
    <property type="match status" value="1"/>
</dbReference>
<dbReference type="InterPro" id="IPR059180">
    <property type="entry name" value="3D_YorM"/>
</dbReference>
<feature type="compositionally biased region" description="Acidic residues" evidence="2">
    <location>
        <begin position="27"/>
        <end position="45"/>
    </location>
</feature>
<proteinExistence type="predicted"/>
<feature type="compositionally biased region" description="Basic and acidic residues" evidence="2">
    <location>
        <begin position="46"/>
        <end position="59"/>
    </location>
</feature>
<evidence type="ECO:0000256" key="1">
    <source>
        <dbReference type="ARBA" id="ARBA00022729"/>
    </source>
</evidence>
<dbReference type="EMBL" id="CP144921">
    <property type="protein sequence ID" value="WWA30349.1"/>
    <property type="molecule type" value="Genomic_DNA"/>
</dbReference>
<gene>
    <name evidence="4" type="ORF">V5G21_00705</name>
</gene>
<evidence type="ECO:0000313" key="4">
    <source>
        <dbReference type="EMBL" id="WWA30349.1"/>
    </source>
</evidence>
<sequence length="174" mass="17951">MAEVDEEEPAGEIQPAEDGSGETDGATADEDAATVEEEESDDVDGSVDRSDSGVERSDIDGGSDTANASADWLTYEATAYIALCDSGCSGVTATGIDVRGSIYHGGDRIIAVDPSSIALGSRVEVRLADGTTFTAQAQDTGGAIKGAKIDVLVATEAEAWDFGRQSVELRILND</sequence>
<dbReference type="Gene3D" id="2.40.40.10">
    <property type="entry name" value="RlpA-like domain"/>
    <property type="match status" value="1"/>
</dbReference>
<dbReference type="PANTHER" id="PTHR39160:SF6">
    <property type="entry name" value="CELL WALL-BINDING PROTEIN YOCH"/>
    <property type="match status" value="1"/>
</dbReference>
<dbReference type="RefSeq" id="WP_338465105.1">
    <property type="nucleotide sequence ID" value="NZ_CP144921.1"/>
</dbReference>
<dbReference type="InterPro" id="IPR051933">
    <property type="entry name" value="Resuscitation_pf_RpfB"/>
</dbReference>
<keyword evidence="1" id="KW-0732">Signal</keyword>
<evidence type="ECO:0000259" key="3">
    <source>
        <dbReference type="Pfam" id="PF06725"/>
    </source>
</evidence>
<dbReference type="SUPFAM" id="SSF50685">
    <property type="entry name" value="Barwin-like endoglucanases"/>
    <property type="match status" value="1"/>
</dbReference>
<accession>A0ABZ2D0Q3</accession>
<dbReference type="InterPro" id="IPR010611">
    <property type="entry name" value="3D_dom"/>
</dbReference>